<evidence type="ECO:0000313" key="3">
    <source>
        <dbReference type="EMBL" id="TYH97223.1"/>
    </source>
</evidence>
<name>A0A5D2N154_GOSTO</name>
<feature type="coiled-coil region" evidence="1">
    <location>
        <begin position="96"/>
        <end position="137"/>
    </location>
</feature>
<gene>
    <name evidence="3" type="ORF">ES332_A12G229800v1</name>
</gene>
<keyword evidence="1" id="KW-0175">Coiled coil</keyword>
<protein>
    <submittedName>
        <fullName evidence="3">Uncharacterized protein</fullName>
    </submittedName>
</protein>
<dbReference type="PANTHER" id="PTHR47747:SF3">
    <property type="entry name" value="OS03G0853600 PROTEIN"/>
    <property type="match status" value="1"/>
</dbReference>
<keyword evidence="2" id="KW-1133">Transmembrane helix</keyword>
<organism evidence="3 4">
    <name type="scientific">Gossypium tomentosum</name>
    <name type="common">Hawaiian cotton</name>
    <name type="synonym">Gossypium sandvicense</name>
    <dbReference type="NCBI Taxonomy" id="34277"/>
    <lineage>
        <taxon>Eukaryota</taxon>
        <taxon>Viridiplantae</taxon>
        <taxon>Streptophyta</taxon>
        <taxon>Embryophyta</taxon>
        <taxon>Tracheophyta</taxon>
        <taxon>Spermatophyta</taxon>
        <taxon>Magnoliopsida</taxon>
        <taxon>eudicotyledons</taxon>
        <taxon>Gunneridae</taxon>
        <taxon>Pentapetalae</taxon>
        <taxon>rosids</taxon>
        <taxon>malvids</taxon>
        <taxon>Malvales</taxon>
        <taxon>Malvaceae</taxon>
        <taxon>Malvoideae</taxon>
        <taxon>Gossypium</taxon>
    </lineage>
</organism>
<evidence type="ECO:0000256" key="1">
    <source>
        <dbReference type="SAM" id="Coils"/>
    </source>
</evidence>
<dbReference type="PANTHER" id="PTHR47747">
    <property type="entry name" value="RIBONUCLEASE P PROTEIN SUBUNIT P38-LIKE PROTEIN"/>
    <property type="match status" value="1"/>
</dbReference>
<feature type="coiled-coil region" evidence="1">
    <location>
        <begin position="358"/>
        <end position="385"/>
    </location>
</feature>
<keyword evidence="2" id="KW-0472">Membrane</keyword>
<reference evidence="3 4" key="1">
    <citation type="submission" date="2019-07" db="EMBL/GenBank/DDBJ databases">
        <title>WGS assembly of Gossypium tomentosum.</title>
        <authorList>
            <person name="Chen Z.J."/>
            <person name="Sreedasyam A."/>
            <person name="Ando A."/>
            <person name="Song Q."/>
            <person name="De L."/>
            <person name="Hulse-Kemp A."/>
            <person name="Ding M."/>
            <person name="Ye W."/>
            <person name="Kirkbride R."/>
            <person name="Jenkins J."/>
            <person name="Plott C."/>
            <person name="Lovell J."/>
            <person name="Lin Y.-M."/>
            <person name="Vaughn R."/>
            <person name="Liu B."/>
            <person name="Li W."/>
            <person name="Simpson S."/>
            <person name="Scheffler B."/>
            <person name="Saski C."/>
            <person name="Grover C."/>
            <person name="Hu G."/>
            <person name="Conover J."/>
            <person name="Carlson J."/>
            <person name="Shu S."/>
            <person name="Boston L."/>
            <person name="Williams M."/>
            <person name="Peterson D."/>
            <person name="Mcgee K."/>
            <person name="Jones D."/>
            <person name="Wendel J."/>
            <person name="Stelly D."/>
            <person name="Grimwood J."/>
            <person name="Schmutz J."/>
        </authorList>
    </citation>
    <scope>NUCLEOTIDE SEQUENCE [LARGE SCALE GENOMIC DNA]</scope>
    <source>
        <strain evidence="3">7179.01</strain>
    </source>
</reference>
<dbReference type="AlphaFoldDB" id="A0A5D2N154"/>
<dbReference type="Proteomes" id="UP000322667">
    <property type="component" value="Chromosome A12"/>
</dbReference>
<evidence type="ECO:0000256" key="2">
    <source>
        <dbReference type="SAM" id="Phobius"/>
    </source>
</evidence>
<feature type="transmembrane region" description="Helical" evidence="2">
    <location>
        <begin position="26"/>
        <end position="43"/>
    </location>
</feature>
<keyword evidence="2" id="KW-0812">Transmembrane</keyword>
<dbReference type="EMBL" id="CM017621">
    <property type="protein sequence ID" value="TYH97223.1"/>
    <property type="molecule type" value="Genomic_DNA"/>
</dbReference>
<keyword evidence="4" id="KW-1185">Reference proteome</keyword>
<accession>A0A5D2N154</accession>
<evidence type="ECO:0000313" key="4">
    <source>
        <dbReference type="Proteomes" id="UP000322667"/>
    </source>
</evidence>
<sequence>MATSSECEGDGEENEEQFLFHQTQKLLSLYLGISFSVFLAYLPESSLALLPKLQTQTRDITARLLTAEEQLRQMKSRRKEDSKANARVVEIFATHRNTWQAEEKQLLQQIQDQRAKIEELERETHESKRRIEEIQDIIGFISTTSGAAAGEQQQQQQQEQMEEAFAAEDTRDDQLKFNGVLNVAHNGNFPFTPDLLASASSKFWADRATVWQDIQCESLESLYHMKHFVARRESPWKVDGESTGVSSKLKLLEQELLNLEKLGKSDFSRVPSLMRKQARRYQALTAKIDDLCRRMQASDPSEPTLSVEFETQRQTEFLLEAFQLQQHASETGQKLMALQTEIGKSYYKDDIGRSGSAKAGTKQSMDSIRNNLQEVQRNLEIWLARIIGDLEGILARDGSCSSRIREYCVSRYNSHFVQ</sequence>
<proteinExistence type="predicted"/>